<dbReference type="SMART" id="SM00595">
    <property type="entry name" value="MADF"/>
    <property type="match status" value="1"/>
</dbReference>
<dbReference type="PROSITE" id="PS51029">
    <property type="entry name" value="MADF"/>
    <property type="match status" value="1"/>
</dbReference>
<gene>
    <name evidence="3" type="ORF">ABEB36_008029</name>
</gene>
<sequence length="405" mass="46538">MNEYLSLPNQPTNHTTSKHDNVEFVNKANITFRQPRKYSSICQLFERSMGSTLNMEWSNETIMEFLNLYENEPVVWNACHPLHKNRNEVFEGWKRIQQKLSIDCSVTELKKKKESLMARFRQCLGKVKQSTKNGAGTDGIYKPVWFAYEKMASFLKNKNESMEPLNSLRIATKLKFTNDTENNEDDDEDNDMKREHPHDDNSGGSKDTEILTNPGKASRAYSRVMDTFEASQRKKQKLSLEDTGKLQKQIDFNAFNITKASTLRKRKINTKDECAIYGALVASKLRKLDEVTRDYVMNQIDNFLFKAKSQQHSLNFECQQLQGNTRFFSPNNINPHYSLQLYPTKNQQFPFSRLPKQCSTSRSPSTLSSSQWMCSQASRCSLPKSSDSNPIATPFSSPSSSDVES</sequence>
<feature type="compositionally biased region" description="Low complexity" evidence="1">
    <location>
        <begin position="396"/>
        <end position="405"/>
    </location>
</feature>
<dbReference type="PANTHER" id="PTHR21505">
    <property type="entry name" value="MADF DOMAIN-CONTAINING PROTEIN-RELATED"/>
    <property type="match status" value="1"/>
</dbReference>
<feature type="domain" description="MADF" evidence="2">
    <location>
        <begin position="64"/>
        <end position="160"/>
    </location>
</feature>
<feature type="compositionally biased region" description="Basic and acidic residues" evidence="1">
    <location>
        <begin position="191"/>
        <end position="209"/>
    </location>
</feature>
<dbReference type="AlphaFoldDB" id="A0ABD1ENE4"/>
<dbReference type="InterPro" id="IPR006578">
    <property type="entry name" value="MADF-dom"/>
</dbReference>
<dbReference type="Pfam" id="PF10545">
    <property type="entry name" value="MADF_DNA_bdg"/>
    <property type="match status" value="1"/>
</dbReference>
<feature type="region of interest" description="Disordered" evidence="1">
    <location>
        <begin position="176"/>
        <end position="216"/>
    </location>
</feature>
<accession>A0ABD1ENE4</accession>
<evidence type="ECO:0000259" key="2">
    <source>
        <dbReference type="PROSITE" id="PS51029"/>
    </source>
</evidence>
<protein>
    <recommendedName>
        <fullName evidence="2">MADF domain-containing protein</fullName>
    </recommendedName>
</protein>
<name>A0ABD1ENE4_HYPHA</name>
<evidence type="ECO:0000313" key="3">
    <source>
        <dbReference type="EMBL" id="KAL1496995.1"/>
    </source>
</evidence>
<keyword evidence="4" id="KW-1185">Reference proteome</keyword>
<proteinExistence type="predicted"/>
<evidence type="ECO:0000256" key="1">
    <source>
        <dbReference type="SAM" id="MobiDB-lite"/>
    </source>
</evidence>
<dbReference type="Proteomes" id="UP001566132">
    <property type="component" value="Unassembled WGS sequence"/>
</dbReference>
<dbReference type="PANTHER" id="PTHR21505:SF12">
    <property type="entry name" value="MADF DOMAIN-CONTAINING PROTEIN-RELATED"/>
    <property type="match status" value="1"/>
</dbReference>
<feature type="compositionally biased region" description="Polar residues" evidence="1">
    <location>
        <begin position="380"/>
        <end position="395"/>
    </location>
</feature>
<reference evidence="3 4" key="1">
    <citation type="submission" date="2024-05" db="EMBL/GenBank/DDBJ databases">
        <title>Genetic variation in Jamaican populations of the coffee berry borer (Hypothenemus hampei).</title>
        <authorList>
            <person name="Errbii M."/>
            <person name="Myrie A."/>
        </authorList>
    </citation>
    <scope>NUCLEOTIDE SEQUENCE [LARGE SCALE GENOMIC DNA]</scope>
    <source>
        <strain evidence="3">JA-Hopewell-2020-01-JO</strain>
        <tissue evidence="3">Whole body</tissue>
    </source>
</reference>
<feature type="region of interest" description="Disordered" evidence="1">
    <location>
        <begin position="380"/>
        <end position="405"/>
    </location>
</feature>
<organism evidence="3 4">
    <name type="scientific">Hypothenemus hampei</name>
    <name type="common">Coffee berry borer</name>
    <dbReference type="NCBI Taxonomy" id="57062"/>
    <lineage>
        <taxon>Eukaryota</taxon>
        <taxon>Metazoa</taxon>
        <taxon>Ecdysozoa</taxon>
        <taxon>Arthropoda</taxon>
        <taxon>Hexapoda</taxon>
        <taxon>Insecta</taxon>
        <taxon>Pterygota</taxon>
        <taxon>Neoptera</taxon>
        <taxon>Endopterygota</taxon>
        <taxon>Coleoptera</taxon>
        <taxon>Polyphaga</taxon>
        <taxon>Cucujiformia</taxon>
        <taxon>Curculionidae</taxon>
        <taxon>Scolytinae</taxon>
        <taxon>Hypothenemus</taxon>
    </lineage>
</organism>
<evidence type="ECO:0000313" key="4">
    <source>
        <dbReference type="Proteomes" id="UP001566132"/>
    </source>
</evidence>
<dbReference type="EMBL" id="JBDJPC010000006">
    <property type="protein sequence ID" value="KAL1496995.1"/>
    <property type="molecule type" value="Genomic_DNA"/>
</dbReference>
<feature type="compositionally biased region" description="Acidic residues" evidence="1">
    <location>
        <begin position="181"/>
        <end position="190"/>
    </location>
</feature>
<comment type="caution">
    <text evidence="3">The sequence shown here is derived from an EMBL/GenBank/DDBJ whole genome shotgun (WGS) entry which is preliminary data.</text>
</comment>